<dbReference type="EMBL" id="MAAX01000181">
    <property type="protein sequence ID" value="OUS11221.1"/>
    <property type="molecule type" value="Genomic_DNA"/>
</dbReference>
<dbReference type="PANTHER" id="PTHR40590:SF1">
    <property type="entry name" value="CYTOPLASMIC PROTEIN"/>
    <property type="match status" value="1"/>
</dbReference>
<reference evidence="3" key="1">
    <citation type="journal article" date="2017" name="Proc. Natl. Acad. Sci. U.S.A.">
        <title>Simulation of Deepwater Horizon oil plume reveals substrate specialization within a complex community of hydrocarbon-degraders.</title>
        <authorList>
            <person name="Hu P."/>
            <person name="Dubinsky E.A."/>
            <person name="Probst A.J."/>
            <person name="Wang J."/>
            <person name="Sieber C.M.K."/>
            <person name="Tom L.M."/>
            <person name="Gardinali P."/>
            <person name="Banfield J.F."/>
            <person name="Atlas R.M."/>
            <person name="Andersen G.L."/>
        </authorList>
    </citation>
    <scope>NUCLEOTIDE SEQUENCE [LARGE SCALE GENOMIC DNA]</scope>
</reference>
<dbReference type="Pfam" id="PF01963">
    <property type="entry name" value="TraB_PrgY_gumN"/>
    <property type="match status" value="1"/>
</dbReference>
<feature type="chain" id="PRO_5012464712" description="TraB/GumN family protein" evidence="1">
    <location>
        <begin position="20"/>
        <end position="1152"/>
    </location>
</feature>
<proteinExistence type="predicted"/>
<keyword evidence="1" id="KW-0732">Signal</keyword>
<dbReference type="RefSeq" id="WP_303687626.1">
    <property type="nucleotide sequence ID" value="NZ_CAJXYO010000001.1"/>
</dbReference>
<protein>
    <recommendedName>
        <fullName evidence="4">TraB/GumN family protein</fullName>
    </recommendedName>
</protein>
<feature type="signal peptide" evidence="1">
    <location>
        <begin position="1"/>
        <end position="19"/>
    </location>
</feature>
<dbReference type="Proteomes" id="UP000196102">
    <property type="component" value="Unassembled WGS sequence"/>
</dbReference>
<gene>
    <name evidence="2" type="ORF">A9Q93_11690</name>
</gene>
<name>A0A1Z8ALL4_9FLAO</name>
<comment type="caution">
    <text evidence="2">The sequence shown here is derived from an EMBL/GenBank/DDBJ whole genome shotgun (WGS) entry which is preliminary data.</text>
</comment>
<evidence type="ECO:0000313" key="3">
    <source>
        <dbReference type="Proteomes" id="UP000196102"/>
    </source>
</evidence>
<evidence type="ECO:0000313" key="2">
    <source>
        <dbReference type="EMBL" id="OUS11221.1"/>
    </source>
</evidence>
<dbReference type="AlphaFoldDB" id="A0A1Z8ALL4"/>
<dbReference type="CDD" id="cd14789">
    <property type="entry name" value="Tiki"/>
    <property type="match status" value="1"/>
</dbReference>
<sequence length="1152" mass="134329">MKYILTLIASLLFFQSTHSQIDNSLLWQVSGNGLEEPSYLYGTMHVSSKVAFRLDDVFFESLKKVDAVALESDPTQWMDEYYSEQILSVQNSSGSYRSSFYKDLFKLEHPPLQMVRSSIRMNDMALNGYLYRKNGAADNFEEETYLDMFIFQAGKKAGKPIISLEKFNESQYLTSKAATNPSKKEIDKWLEEKLEKENRYTMQENVYRDRNISLLDSIGAATNTEYYRKNMLYDRNENMVVVMDSVMRSQTIFAGVGAAHLPGEHGMIQMLQDRGYTVTALTSEQTDLAKKEKKILDESFVAPALSRKRTPDQFLSLKTFDDLREFSMGNQSFYMIPEMTNGAYLTISRINTLDYLPTEKKKIDLDFVNNILFEDIPGEIIEKVQLFSPYPGYAILNKTKKGDYQKYHIYKTPLELVIIKFGGKLDFVKKYEQEIFSSIEFKPNSKRLSTFKAPFNKYSMSFPEHVIANNLENPGKTFLQGTDGTSFYFFQEAPIFDTEYVEEDKFEAQFIVEEFVNELEYKIEEATIEKQPYYTYRASVIMDSTKGTALEIKSIVKDGSYYLMGYTGDDPQKADAFFNSIQFNTIEYNDFKTVQDTALYFNVKSPVKAPMSRRRFSRDDQKDYEEKEKFSFYTTPSNEQIEVKMTKFHDLQMFHKPEDLWEYVDNNDWTNMKLYRSNLRAKNKDKNQQGDLYYYNRTFKDSLSSKHILAKDVYYKGRLYHLKTVIDSTKQPSKFVNEFYSSFTPQDTTVGKDVFQDKTALFFKGVKDKDTLVFDASNKIKFKAKDISQMMELINTVDSDDSNLKEVREYTLGELIDLKDDRVLPFIENLYQSSYDDPDVQLVILRKLLRKKTTSTHEIVLDLLEKDLPLKKSGISSAINSYGDSLKLSARLFPDLLTYASINEYKSPVYELLAKVKDSGYVKKKVYKKYRKQIITDGKIEIKRTLSARKSSYNYNNNDLLSDYVKLIFPYRKEKNAQDFFVKLLDSGKNDAIAVYYTLLLKNKEAVPSKLLEEMESDDLLKAEIIINTAKNDLKLSSEVNQQELAKSIVLTSKSFDKNKDELIFFEKQLITTDKEEKVELYLFNYKSKGNYKDQEYIRYAAFELKKDESLQSEIYSKSYGNGKRYDTDKEKEDAIEEIIKNIKHKNRWRVK</sequence>
<evidence type="ECO:0008006" key="4">
    <source>
        <dbReference type="Google" id="ProtNLM"/>
    </source>
</evidence>
<dbReference type="InterPro" id="IPR047111">
    <property type="entry name" value="YbaP-like"/>
</dbReference>
<evidence type="ECO:0000256" key="1">
    <source>
        <dbReference type="SAM" id="SignalP"/>
    </source>
</evidence>
<organism evidence="2 3">
    <name type="scientific">Nonlabens dokdonensis</name>
    <dbReference type="NCBI Taxonomy" id="328515"/>
    <lineage>
        <taxon>Bacteria</taxon>
        <taxon>Pseudomonadati</taxon>
        <taxon>Bacteroidota</taxon>
        <taxon>Flavobacteriia</taxon>
        <taxon>Flavobacteriales</taxon>
        <taxon>Flavobacteriaceae</taxon>
        <taxon>Nonlabens</taxon>
    </lineage>
</organism>
<accession>A0A1Z8ALL4</accession>
<dbReference type="PANTHER" id="PTHR40590">
    <property type="entry name" value="CYTOPLASMIC PROTEIN-RELATED"/>
    <property type="match status" value="1"/>
</dbReference>
<dbReference type="InterPro" id="IPR002816">
    <property type="entry name" value="TraB/PrgY/GumN_fam"/>
</dbReference>